<dbReference type="Pfam" id="PF01764">
    <property type="entry name" value="Lipase_3"/>
    <property type="match status" value="1"/>
</dbReference>
<dbReference type="RefSeq" id="XP_066653180.1">
    <property type="nucleotide sequence ID" value="XM_066801032.1"/>
</dbReference>
<accession>A0ABR1LG07</accession>
<dbReference type="GeneID" id="92033938"/>
<dbReference type="CDD" id="cd00519">
    <property type="entry name" value="Lipase_3"/>
    <property type="match status" value="1"/>
</dbReference>
<dbReference type="PANTHER" id="PTHR46640:SF1">
    <property type="entry name" value="FUNGAL LIPASE-LIKE DOMAIN-CONTAINING PROTEIN-RELATED"/>
    <property type="match status" value="1"/>
</dbReference>
<dbReference type="Gene3D" id="3.40.50.1820">
    <property type="entry name" value="alpha/beta hydrolase"/>
    <property type="match status" value="1"/>
</dbReference>
<keyword evidence="1" id="KW-0732">Signal</keyword>
<feature type="domain" description="Fungal lipase-type" evidence="4">
    <location>
        <begin position="170"/>
        <end position="306"/>
    </location>
</feature>
<dbReference type="PANTHER" id="PTHR46640">
    <property type="entry name" value="TRIACYLGLYCEROL LIPASE, PUTATIVE (AFU_ORTHOLOGUE AFUA_6G06510)-RELATED"/>
    <property type="match status" value="1"/>
</dbReference>
<name>A0ABR1LG07_9PEZI</name>
<dbReference type="GO" id="GO:0016787">
    <property type="term" value="F:hydrolase activity"/>
    <property type="evidence" value="ECO:0007669"/>
    <property type="project" value="UniProtKB-KW"/>
</dbReference>
<dbReference type="InterPro" id="IPR029058">
    <property type="entry name" value="AB_hydrolase_fold"/>
</dbReference>
<reference evidence="5 6" key="1">
    <citation type="submission" date="2024-04" db="EMBL/GenBank/DDBJ databases">
        <title>Phyllosticta paracitricarpa is synonymous to the EU quarantine fungus P. citricarpa based on phylogenomic analyses.</title>
        <authorList>
            <consortium name="Lawrence Berkeley National Laboratory"/>
            <person name="Van ingen-buijs V.A."/>
            <person name="Van westerhoven A.C."/>
            <person name="Haridas S."/>
            <person name="Skiadas P."/>
            <person name="Martin F."/>
            <person name="Groenewald J.Z."/>
            <person name="Crous P.W."/>
            <person name="Seidl M.F."/>
        </authorList>
    </citation>
    <scope>NUCLEOTIDE SEQUENCE [LARGE SCALE GENOMIC DNA]</scope>
    <source>
        <strain evidence="5 6">CPC 17464</strain>
    </source>
</reference>
<evidence type="ECO:0000313" key="5">
    <source>
        <dbReference type="EMBL" id="KAK7534141.1"/>
    </source>
</evidence>
<dbReference type="InterPro" id="IPR002921">
    <property type="entry name" value="Fungal_lipase-type"/>
</dbReference>
<dbReference type="SUPFAM" id="SSF53474">
    <property type="entry name" value="alpha/beta-Hydrolases"/>
    <property type="match status" value="1"/>
</dbReference>
<dbReference type="EMBL" id="JBBPEH010000009">
    <property type="protein sequence ID" value="KAK7534141.1"/>
    <property type="molecule type" value="Genomic_DNA"/>
</dbReference>
<organism evidence="5 6">
    <name type="scientific">Phyllosticta citribraziliensis</name>
    <dbReference type="NCBI Taxonomy" id="989973"/>
    <lineage>
        <taxon>Eukaryota</taxon>
        <taxon>Fungi</taxon>
        <taxon>Dikarya</taxon>
        <taxon>Ascomycota</taxon>
        <taxon>Pezizomycotina</taxon>
        <taxon>Dothideomycetes</taxon>
        <taxon>Dothideomycetes incertae sedis</taxon>
        <taxon>Botryosphaeriales</taxon>
        <taxon>Phyllostictaceae</taxon>
        <taxon>Phyllosticta</taxon>
    </lineage>
</organism>
<proteinExistence type="predicted"/>
<keyword evidence="2 5" id="KW-0378">Hydrolase</keyword>
<protein>
    <submittedName>
        <fullName evidence="5">Alpha/Beta hydrolase protein</fullName>
    </submittedName>
</protein>
<evidence type="ECO:0000256" key="2">
    <source>
        <dbReference type="ARBA" id="ARBA00022801"/>
    </source>
</evidence>
<evidence type="ECO:0000256" key="1">
    <source>
        <dbReference type="ARBA" id="ARBA00022729"/>
    </source>
</evidence>
<comment type="caution">
    <text evidence="5">The sequence shown here is derived from an EMBL/GenBank/DDBJ whole genome shotgun (WGS) entry which is preliminary data.</text>
</comment>
<feature type="compositionally biased region" description="Polar residues" evidence="3">
    <location>
        <begin position="1"/>
        <end position="16"/>
    </location>
</feature>
<keyword evidence="6" id="KW-1185">Reference proteome</keyword>
<feature type="region of interest" description="Disordered" evidence="3">
    <location>
        <begin position="1"/>
        <end position="26"/>
    </location>
</feature>
<dbReference type="Proteomes" id="UP001360953">
    <property type="component" value="Unassembled WGS sequence"/>
</dbReference>
<dbReference type="InterPro" id="IPR051299">
    <property type="entry name" value="AB_hydrolase_lip/est"/>
</dbReference>
<evidence type="ECO:0000256" key="3">
    <source>
        <dbReference type="SAM" id="MobiDB-lite"/>
    </source>
</evidence>
<gene>
    <name evidence="5" type="ORF">J3D65DRAFT_632567</name>
</gene>
<sequence>MTGGTEQRLGSVNLDPTPTCLGRRTPPLLQRACRGNSSSRLGGRRLDLRETNSAEARGIADQSITMDLLNSPQQPIFGIATSPNLAAQSVLYSSNASGADGFQGARAHAPIAVSPNVYDKIVQYNQFSAASYAVDCESPPFGSRILKYFDDPRTDTQAYLYRWPSANEVVLAFRGTESVRDLDTDISWQLVPLDAPGTDCTPCKVHKGFSEAYASVAQDIIQTLHNEEYCNPSASLVVTGHSLGGAIAAIAAVSLKGLGLNPTVYTYGEPRNGNPAFAHYADAMISPERHFRVTHANDGVPQIPPKVLGYRHHGIEYWQSHDRTNGPETTFRCEGVDPEHCNAKADPGPAPINGAHLWYSDSLIANILNIEACGAKYPIKRQ</sequence>
<evidence type="ECO:0000313" key="6">
    <source>
        <dbReference type="Proteomes" id="UP001360953"/>
    </source>
</evidence>
<evidence type="ECO:0000259" key="4">
    <source>
        <dbReference type="Pfam" id="PF01764"/>
    </source>
</evidence>